<keyword evidence="2" id="KW-1185">Reference proteome</keyword>
<accession>A0ACC2KQC3</accession>
<name>A0ACC2KQC3_PERAE</name>
<evidence type="ECO:0000313" key="1">
    <source>
        <dbReference type="EMBL" id="KAJ8623389.1"/>
    </source>
</evidence>
<sequence>MPKFVGSHESLVIKIAEVNKQYSQAVTLLFAKLSCRFSYSNRMHVAIVTEGGEHPLEVDPMETTAEVKQNLEGLLSIPARRQILSCDQPDFFDFMTMEFLGVKENDRIVLTINSEENRYKIMVKISARVISLVVEEMDTVANLKNKIQENIGGLNGQQITLFYKDSKMRDNGRLFEYKLGMNSEIIAALEPVTHSSSAMMLASPKRLSFVVEAPPSLNSMRIPVEMVASSTVNDLRKLLLNKKHLPRDDYIFIHKQELMEDNQSLHWHGVKDGDTIDAFPGYVTQGD</sequence>
<comment type="caution">
    <text evidence="1">The sequence shown here is derived from an EMBL/GenBank/DDBJ whole genome shotgun (WGS) entry which is preliminary data.</text>
</comment>
<protein>
    <submittedName>
        <fullName evidence="1">Uncharacterized protein</fullName>
    </submittedName>
</protein>
<gene>
    <name evidence="1" type="ORF">MRB53_031918</name>
</gene>
<reference evidence="1 2" key="1">
    <citation type="journal article" date="2022" name="Hortic Res">
        <title>A haplotype resolved chromosomal level avocado genome allows analysis of novel avocado genes.</title>
        <authorList>
            <person name="Nath O."/>
            <person name="Fletcher S.J."/>
            <person name="Hayward A."/>
            <person name="Shaw L.M."/>
            <person name="Masouleh A.K."/>
            <person name="Furtado A."/>
            <person name="Henry R.J."/>
            <person name="Mitter N."/>
        </authorList>
    </citation>
    <scope>NUCLEOTIDE SEQUENCE [LARGE SCALE GENOMIC DNA]</scope>
    <source>
        <strain evidence="2">cv. Hass</strain>
    </source>
</reference>
<dbReference type="EMBL" id="CM056818">
    <property type="protein sequence ID" value="KAJ8623389.1"/>
    <property type="molecule type" value="Genomic_DNA"/>
</dbReference>
<evidence type="ECO:0000313" key="2">
    <source>
        <dbReference type="Proteomes" id="UP001234297"/>
    </source>
</evidence>
<proteinExistence type="predicted"/>
<organism evidence="1 2">
    <name type="scientific">Persea americana</name>
    <name type="common">Avocado</name>
    <dbReference type="NCBI Taxonomy" id="3435"/>
    <lineage>
        <taxon>Eukaryota</taxon>
        <taxon>Viridiplantae</taxon>
        <taxon>Streptophyta</taxon>
        <taxon>Embryophyta</taxon>
        <taxon>Tracheophyta</taxon>
        <taxon>Spermatophyta</taxon>
        <taxon>Magnoliopsida</taxon>
        <taxon>Magnoliidae</taxon>
        <taxon>Laurales</taxon>
        <taxon>Lauraceae</taxon>
        <taxon>Persea</taxon>
    </lineage>
</organism>
<dbReference type="Proteomes" id="UP001234297">
    <property type="component" value="Chromosome 10"/>
</dbReference>